<dbReference type="Proteomes" id="UP000316562">
    <property type="component" value="Unassembled WGS sequence"/>
</dbReference>
<dbReference type="SUPFAM" id="SSF48150">
    <property type="entry name" value="DNA-glycosylase"/>
    <property type="match status" value="1"/>
</dbReference>
<proteinExistence type="predicted"/>
<evidence type="ECO:0000313" key="1">
    <source>
        <dbReference type="EMBL" id="RZD16895.1"/>
    </source>
</evidence>
<dbReference type="GO" id="GO:0003824">
    <property type="term" value="F:catalytic activity"/>
    <property type="evidence" value="ECO:0007669"/>
    <property type="project" value="InterPro"/>
</dbReference>
<dbReference type="InterPro" id="IPR014127">
    <property type="entry name" value="CHP02757"/>
</dbReference>
<gene>
    <name evidence="1" type="ORF">EVJ46_01260</name>
</gene>
<evidence type="ECO:0000313" key="2">
    <source>
        <dbReference type="Proteomes" id="UP000316562"/>
    </source>
</evidence>
<dbReference type="InterPro" id="IPR011257">
    <property type="entry name" value="DNA_glycosylase"/>
</dbReference>
<dbReference type="Pfam" id="PF09674">
    <property type="entry name" value="DUF2400"/>
    <property type="match status" value="1"/>
</dbReference>
<dbReference type="NCBIfam" id="TIGR02757">
    <property type="entry name" value="TIGR02757 family protein"/>
    <property type="match status" value="1"/>
</dbReference>
<dbReference type="GO" id="GO:0006281">
    <property type="term" value="P:DNA repair"/>
    <property type="evidence" value="ECO:0007669"/>
    <property type="project" value="InterPro"/>
</dbReference>
<protein>
    <submittedName>
        <fullName evidence="1">TIGR02757 family protein</fullName>
    </submittedName>
</protein>
<sequence>MADFNEVLDRPILWQDNNFNWFTIIDGTETFVGRGRNVPYPLEDDDCWTLPNGKTFLYKNGKIKPIENLDHNIKIKECLENLYEKFEESFLYSDPLGFVHKFDKKRDIEIAGFIAAGFAFGNVSQILKILDKIDKIAGHNFYDFTLNFKIEDGFKQFKGIYYRFIKENDFVALFYILSEIIKQYGSIENFFMEGYIPHALNLKEAIVSFTERALKLADYEKIYGSHGSYGSHTLKQNSADDRTENITEKAPLRFFNKFMVSYFFTSPADNSPCKRLNLYLRWMVRNTDNLDFGIWSKISPSQLIMPVDTHIARICKYIGLTDLKNPSFKMALQITENLKKLDYFDPIKYDFAITRLGILDLCTKSKKKDNCEKCSIFSICKLD</sequence>
<comment type="caution">
    <text evidence="1">The sequence shown here is derived from an EMBL/GenBank/DDBJ whole genome shotgun (WGS) entry which is preliminary data.</text>
</comment>
<dbReference type="Gene3D" id="1.10.1670.10">
    <property type="entry name" value="Helix-hairpin-Helix base-excision DNA repair enzymes (C-terminal)"/>
    <property type="match status" value="1"/>
</dbReference>
<reference evidence="1 2" key="1">
    <citation type="journal article" date="2019" name="ISME J.">
        <title>Insights into ecological role of a new deltaproteobacterial order Candidatus Acidulodesulfobacterales by metagenomics and metatranscriptomics.</title>
        <authorList>
            <person name="Tan S."/>
            <person name="Liu J."/>
            <person name="Fang Y."/>
            <person name="Hedlund B.P."/>
            <person name="Lian Z.H."/>
            <person name="Huang L.Y."/>
            <person name="Li J.T."/>
            <person name="Huang L.N."/>
            <person name="Li W.J."/>
            <person name="Jiang H.C."/>
            <person name="Dong H.L."/>
            <person name="Shu W.S."/>
        </authorList>
    </citation>
    <scope>NUCLEOTIDE SEQUENCE [LARGE SCALE GENOMIC DNA]</scope>
    <source>
        <strain evidence="1">AP2</strain>
    </source>
</reference>
<dbReference type="InterPro" id="IPR023170">
    <property type="entry name" value="HhH_base_excis_C"/>
</dbReference>
<dbReference type="AlphaFoldDB" id="A0A519BHZ9"/>
<dbReference type="EMBL" id="SGBC01000001">
    <property type="protein sequence ID" value="RZD16895.1"/>
    <property type="molecule type" value="Genomic_DNA"/>
</dbReference>
<organism evidence="1 2">
    <name type="scientific">Acididesulfobacter guangdongensis</name>
    <dbReference type="NCBI Taxonomy" id="2597225"/>
    <lineage>
        <taxon>Bacteria</taxon>
        <taxon>Deltaproteobacteria</taxon>
        <taxon>Candidatus Acidulodesulfobacterales</taxon>
        <taxon>Candidatus Acididesulfobacter</taxon>
    </lineage>
</organism>
<name>A0A519BHZ9_ACIG2</name>
<accession>A0A519BHZ9</accession>